<gene>
    <name evidence="5" type="primary">araC_2</name>
    <name evidence="5" type="ORF">SN811_13300</name>
</gene>
<dbReference type="EMBL" id="BLAP01000050">
    <property type="protein sequence ID" value="GET12830.1"/>
    <property type="molecule type" value="Genomic_DNA"/>
</dbReference>
<dbReference type="PANTHER" id="PTHR43280">
    <property type="entry name" value="ARAC-FAMILY TRANSCRIPTIONAL REGULATOR"/>
    <property type="match status" value="1"/>
</dbReference>
<dbReference type="InterPro" id="IPR009057">
    <property type="entry name" value="Homeodomain-like_sf"/>
</dbReference>
<dbReference type="Pfam" id="PF12833">
    <property type="entry name" value="HTH_18"/>
    <property type="match status" value="1"/>
</dbReference>
<dbReference type="SMART" id="SM00342">
    <property type="entry name" value="HTH_ARAC"/>
    <property type="match status" value="1"/>
</dbReference>
<keyword evidence="2" id="KW-0238">DNA-binding</keyword>
<dbReference type="Pfam" id="PF02311">
    <property type="entry name" value="AraC_binding"/>
    <property type="match status" value="1"/>
</dbReference>
<name>A0A6F9Y679_9LACO</name>
<dbReference type="InterPro" id="IPR003313">
    <property type="entry name" value="AraC-bd"/>
</dbReference>
<accession>A0A6F9Y679</accession>
<evidence type="ECO:0000256" key="3">
    <source>
        <dbReference type="ARBA" id="ARBA00023163"/>
    </source>
</evidence>
<dbReference type="Proteomes" id="UP000494160">
    <property type="component" value="Unassembled WGS sequence"/>
</dbReference>
<dbReference type="GO" id="GO:0043565">
    <property type="term" value="F:sequence-specific DNA binding"/>
    <property type="evidence" value="ECO:0007669"/>
    <property type="project" value="InterPro"/>
</dbReference>
<evidence type="ECO:0000259" key="4">
    <source>
        <dbReference type="PROSITE" id="PS01124"/>
    </source>
</evidence>
<evidence type="ECO:0000313" key="5">
    <source>
        <dbReference type="EMBL" id="GET12830.1"/>
    </source>
</evidence>
<dbReference type="Gene3D" id="2.60.120.10">
    <property type="entry name" value="Jelly Rolls"/>
    <property type="match status" value="1"/>
</dbReference>
<protein>
    <submittedName>
        <fullName evidence="5">AraC family transcriptional regulator</fullName>
    </submittedName>
</protein>
<dbReference type="InterPro" id="IPR037923">
    <property type="entry name" value="HTH-like"/>
</dbReference>
<dbReference type="PROSITE" id="PS01124">
    <property type="entry name" value="HTH_ARAC_FAMILY_2"/>
    <property type="match status" value="1"/>
</dbReference>
<evidence type="ECO:0000256" key="1">
    <source>
        <dbReference type="ARBA" id="ARBA00023015"/>
    </source>
</evidence>
<sequence length="291" mass="33829">MSNDLQHETVLVTPPLPVWLFYHHNNSANHIAAHWHQAIEFSFTLAGSIDRFKIDNQVYQTKPGQILVVNSQVIHSIDVTNHSNNQALSLSVPFNYLESFYPKLSESYFELNQPEKFTAQQQSAYRKLQSLFYQLAWRYQDHDEFKFIDLQLLINQILKLLLTHFTKPLASKTNLSRQTSYTLSRLHEITKFVNEHYQTDIGLVEIAAHCNISRVYLARFFKQHMGLTVGQYLNNVRAQHAYKELLTTKKTLSQLALTNGFSGIRTMNRAFNNLYGQTASKLYRERKTAND</sequence>
<keyword evidence="1" id="KW-0805">Transcription regulation</keyword>
<dbReference type="InterPro" id="IPR014710">
    <property type="entry name" value="RmlC-like_jellyroll"/>
</dbReference>
<feature type="domain" description="HTH araC/xylS-type" evidence="4">
    <location>
        <begin position="187"/>
        <end position="285"/>
    </location>
</feature>
<dbReference type="InterPro" id="IPR018060">
    <property type="entry name" value="HTH_AraC"/>
</dbReference>
<reference evidence="5" key="1">
    <citation type="submission" date="2019-10" db="EMBL/GenBank/DDBJ databases">
        <title>Lactobacillus agilis SN811 Whole Genome Sequencing Project.</title>
        <authorList>
            <person name="Suzuki S."/>
            <person name="Endo A."/>
            <person name="Maeno S."/>
            <person name="Shiwa Y."/>
            <person name="Matsutani M."/>
            <person name="Kajikawa A."/>
        </authorList>
    </citation>
    <scope>NUCLEOTIDE SEQUENCE</scope>
    <source>
        <strain evidence="5">SN811</strain>
    </source>
</reference>
<dbReference type="GO" id="GO:0003700">
    <property type="term" value="F:DNA-binding transcription factor activity"/>
    <property type="evidence" value="ECO:0007669"/>
    <property type="project" value="InterPro"/>
</dbReference>
<dbReference type="PANTHER" id="PTHR43280:SF2">
    <property type="entry name" value="HTH-TYPE TRANSCRIPTIONAL REGULATOR EXSA"/>
    <property type="match status" value="1"/>
</dbReference>
<keyword evidence="3" id="KW-0804">Transcription</keyword>
<dbReference type="RefSeq" id="WP_172577456.1">
    <property type="nucleotide sequence ID" value="NZ_BLAP01000050.1"/>
</dbReference>
<comment type="caution">
    <text evidence="5">The sequence shown here is derived from an EMBL/GenBank/DDBJ whole genome shotgun (WGS) entry which is preliminary data.</text>
</comment>
<evidence type="ECO:0000256" key="2">
    <source>
        <dbReference type="ARBA" id="ARBA00023125"/>
    </source>
</evidence>
<dbReference type="SUPFAM" id="SSF51215">
    <property type="entry name" value="Regulatory protein AraC"/>
    <property type="match status" value="1"/>
</dbReference>
<organism evidence="5">
    <name type="scientific">Ligilactobacillus agilis</name>
    <dbReference type="NCBI Taxonomy" id="1601"/>
    <lineage>
        <taxon>Bacteria</taxon>
        <taxon>Bacillati</taxon>
        <taxon>Bacillota</taxon>
        <taxon>Bacilli</taxon>
        <taxon>Lactobacillales</taxon>
        <taxon>Lactobacillaceae</taxon>
        <taxon>Ligilactobacillus</taxon>
    </lineage>
</organism>
<proteinExistence type="predicted"/>
<dbReference type="AlphaFoldDB" id="A0A6F9Y679"/>
<dbReference type="Gene3D" id="1.10.10.60">
    <property type="entry name" value="Homeodomain-like"/>
    <property type="match status" value="2"/>
</dbReference>
<dbReference type="SUPFAM" id="SSF46689">
    <property type="entry name" value="Homeodomain-like"/>
    <property type="match status" value="2"/>
</dbReference>